<gene>
    <name evidence="3" type="ORF">QSG27_10535</name>
</gene>
<proteinExistence type="predicted"/>
<dbReference type="PANTHER" id="PTHR45527:SF1">
    <property type="entry name" value="FATTY ACID SYNTHASE"/>
    <property type="match status" value="1"/>
</dbReference>
<dbReference type="InterPro" id="IPR023213">
    <property type="entry name" value="CAT-like_dom_sf"/>
</dbReference>
<protein>
    <submittedName>
        <fullName evidence="3">Amino acid adenylation domain-containing protein</fullName>
    </submittedName>
</protein>
<dbReference type="NCBIfam" id="TIGR01733">
    <property type="entry name" value="AA-adenyl-dom"/>
    <property type="match status" value="1"/>
</dbReference>
<dbReference type="InterPro" id="IPR000873">
    <property type="entry name" value="AMP-dep_synth/lig_dom"/>
</dbReference>
<dbReference type="InterPro" id="IPR042099">
    <property type="entry name" value="ANL_N_sf"/>
</dbReference>
<evidence type="ECO:0000259" key="2">
    <source>
        <dbReference type="PROSITE" id="PS50075"/>
    </source>
</evidence>
<dbReference type="Pfam" id="PF00668">
    <property type="entry name" value="Condensation"/>
    <property type="match status" value="1"/>
</dbReference>
<dbReference type="EMBL" id="JAUJFI010000039">
    <property type="protein sequence ID" value="MDQ2103128.1"/>
    <property type="molecule type" value="Genomic_DNA"/>
</dbReference>
<evidence type="ECO:0000313" key="4">
    <source>
        <dbReference type="Proteomes" id="UP001227317"/>
    </source>
</evidence>
<dbReference type="Gene3D" id="3.30.559.30">
    <property type="entry name" value="Nonribosomal peptide synthetase, condensation domain"/>
    <property type="match status" value="1"/>
</dbReference>
<dbReference type="InterPro" id="IPR001242">
    <property type="entry name" value="Condensation_dom"/>
</dbReference>
<reference evidence="3 4" key="1">
    <citation type="submission" date="2023-06" db="EMBL/GenBank/DDBJ databases">
        <title>Azospirillum isscasensis sp.nov, a bacterium isolated from rhizosphere soil of rice.</title>
        <authorList>
            <person name="Wang H."/>
        </authorList>
    </citation>
    <scope>NUCLEOTIDE SEQUENCE [LARGE SCALE GENOMIC DNA]</scope>
    <source>
        <strain evidence="3 4">C340-1</strain>
    </source>
</reference>
<evidence type="ECO:0000313" key="3">
    <source>
        <dbReference type="EMBL" id="MDQ2103128.1"/>
    </source>
</evidence>
<dbReference type="SUPFAM" id="SSF52777">
    <property type="entry name" value="CoA-dependent acyltransferases"/>
    <property type="match status" value="1"/>
</dbReference>
<comment type="caution">
    <text evidence="3">The sequence shown here is derived from an EMBL/GenBank/DDBJ whole genome shotgun (WGS) entry which is preliminary data.</text>
</comment>
<organism evidence="3 4">
    <name type="scientific">Azospirillum isscasi</name>
    <dbReference type="NCBI Taxonomy" id="3053926"/>
    <lineage>
        <taxon>Bacteria</taxon>
        <taxon>Pseudomonadati</taxon>
        <taxon>Pseudomonadota</taxon>
        <taxon>Alphaproteobacteria</taxon>
        <taxon>Rhodospirillales</taxon>
        <taxon>Azospirillaceae</taxon>
        <taxon>Azospirillum</taxon>
    </lineage>
</organism>
<dbReference type="InterPro" id="IPR045851">
    <property type="entry name" value="AMP-bd_C_sf"/>
</dbReference>
<evidence type="ECO:0000256" key="1">
    <source>
        <dbReference type="SAM" id="MobiDB-lite"/>
    </source>
</evidence>
<accession>A0ABU0WG13</accession>
<name>A0ABU0WG13_9PROT</name>
<dbReference type="SUPFAM" id="SSF47336">
    <property type="entry name" value="ACP-like"/>
    <property type="match status" value="1"/>
</dbReference>
<dbReference type="InterPro" id="IPR009081">
    <property type="entry name" value="PP-bd_ACP"/>
</dbReference>
<dbReference type="Pfam" id="PF13193">
    <property type="entry name" value="AMP-binding_C"/>
    <property type="match status" value="1"/>
</dbReference>
<dbReference type="RefSeq" id="WP_306705856.1">
    <property type="nucleotide sequence ID" value="NZ_JAUJFI010000039.1"/>
</dbReference>
<feature type="region of interest" description="Disordered" evidence="1">
    <location>
        <begin position="781"/>
        <end position="809"/>
    </location>
</feature>
<dbReference type="Pfam" id="PF00550">
    <property type="entry name" value="PP-binding"/>
    <property type="match status" value="1"/>
</dbReference>
<dbReference type="PROSITE" id="PS00455">
    <property type="entry name" value="AMP_BINDING"/>
    <property type="match status" value="1"/>
</dbReference>
<feature type="domain" description="Carrier" evidence="2">
    <location>
        <begin position="497"/>
        <end position="571"/>
    </location>
</feature>
<feature type="compositionally biased region" description="Low complexity" evidence="1">
    <location>
        <begin position="791"/>
        <end position="809"/>
    </location>
</feature>
<dbReference type="PANTHER" id="PTHR45527">
    <property type="entry name" value="NONRIBOSOMAL PEPTIDE SYNTHETASE"/>
    <property type="match status" value="1"/>
</dbReference>
<feature type="non-terminal residue" evidence="3">
    <location>
        <position position="809"/>
    </location>
</feature>
<dbReference type="Gene3D" id="1.10.1200.10">
    <property type="entry name" value="ACP-like"/>
    <property type="match status" value="1"/>
</dbReference>
<dbReference type="InterPro" id="IPR020845">
    <property type="entry name" value="AMP-binding_CS"/>
</dbReference>
<dbReference type="CDD" id="cd05930">
    <property type="entry name" value="A_NRPS"/>
    <property type="match status" value="1"/>
</dbReference>
<dbReference type="Gene3D" id="3.40.50.12780">
    <property type="entry name" value="N-terminal domain of ligase-like"/>
    <property type="match status" value="1"/>
</dbReference>
<dbReference type="InterPro" id="IPR010071">
    <property type="entry name" value="AA_adenyl_dom"/>
</dbReference>
<dbReference type="InterPro" id="IPR036736">
    <property type="entry name" value="ACP-like_sf"/>
</dbReference>
<dbReference type="Proteomes" id="UP001227317">
    <property type="component" value="Unassembled WGS sequence"/>
</dbReference>
<keyword evidence="4" id="KW-1185">Reference proteome</keyword>
<dbReference type="Gene3D" id="3.30.300.30">
    <property type="match status" value="1"/>
</dbReference>
<dbReference type="SUPFAM" id="SSF56801">
    <property type="entry name" value="Acetyl-CoA synthetase-like"/>
    <property type="match status" value="1"/>
</dbReference>
<sequence length="809" mass="86193">MDRHPTAPAVVSDAGILDYAGLDAAANALAHALLALGLGAEEPVGVLAERSGFLPLAFLGILKAGGVYVPMVADLPADRLANMARQAGMRLVIALDGLVPPDALTGVLSANGWAERPHAVLRPEALDADSLTKGGQRPGRPGPADGLAVILFTSGSTGQPKGVLIQHDACVNLALGHTEAQGVGPGDRVLLSTSPGFILGFRELCLPLLSGAAYVPASRALIDDPARLLEHMARLGVTIALFTPSYLRLLRGAVPAGLRMILTAGERPNPDDARHYARHIDYWNMHGATEVCGTICMHKVTPDGDGALPSGRPFTNNAVHLLDRHGNEVPYGEVGEIHVVGRGVSRGYLNQPELSAENFVETRFGRAYRTHDLGRWTADGDLETLGRADDVVKVSGQSVSLGEIERTLLRHPLVSRAAALQHRGRLAAIVESADPEAAQDEDWRAFLTRTLPAYMVPARVKAVPKMPISSAGKTDRRALLALVEDALATPRTGSGMPPQGDLERAVAAVWEEVLDVRPVMRDDPFFAIGGTSLLAIAVGQRLHTLGHPVAVPVILASRTVEALARRIAEQGRDDAAPLDRTEGPATAGQEDFWVAAKLGLAAAGSHVVRVLSVHGPAPEAERWRAAWAALLERHPALRTGFRADAEGRVRWHTAATDDLPPSARLSVDRCHAPEEARELIAGYAEAPFALTDPPLARAGLLFVESGNETLFWFVLHHAVVDGQSARTVQEDFLALLLGRALPPALHGVALAARDEARHLRSDRAEQDRAFWQAKLDALPPETFEELPLDQPRPATPGGRAAPPLAGRLD</sequence>
<dbReference type="Gene3D" id="3.30.559.10">
    <property type="entry name" value="Chloramphenicol acetyltransferase-like domain"/>
    <property type="match status" value="1"/>
</dbReference>
<dbReference type="InterPro" id="IPR025110">
    <property type="entry name" value="AMP-bd_C"/>
</dbReference>
<dbReference type="Pfam" id="PF00501">
    <property type="entry name" value="AMP-binding"/>
    <property type="match status" value="1"/>
</dbReference>
<dbReference type="PROSITE" id="PS50075">
    <property type="entry name" value="CARRIER"/>
    <property type="match status" value="1"/>
</dbReference>